<gene>
    <name evidence="1" type="ORF">TTHERM_000526629</name>
</gene>
<sequence length="95" mass="11489">MKQKILKRNQNQIRRKFIYLVRRQNNDQVKETSKFNRQNKRSNQIIYFKLIKFLIYCYKKCKSLDKGIQQTTTSKKSVGQKNVIFKISKLTLQIS</sequence>
<dbReference type="EMBL" id="GG662209">
    <property type="protein sequence ID" value="EWS70924.1"/>
    <property type="molecule type" value="Genomic_DNA"/>
</dbReference>
<dbReference type="Proteomes" id="UP000009168">
    <property type="component" value="Unassembled WGS sequence"/>
</dbReference>
<keyword evidence="2" id="KW-1185">Reference proteome</keyword>
<dbReference type="GeneID" id="24439401"/>
<evidence type="ECO:0000313" key="1">
    <source>
        <dbReference type="EMBL" id="EWS70924.1"/>
    </source>
</evidence>
<reference evidence="2" key="1">
    <citation type="journal article" date="2006" name="PLoS Biol.">
        <title>Macronuclear genome sequence of the ciliate Tetrahymena thermophila, a model eukaryote.</title>
        <authorList>
            <person name="Eisen J.A."/>
            <person name="Coyne R.S."/>
            <person name="Wu M."/>
            <person name="Wu D."/>
            <person name="Thiagarajan M."/>
            <person name="Wortman J.R."/>
            <person name="Badger J.H."/>
            <person name="Ren Q."/>
            <person name="Amedeo P."/>
            <person name="Jones K.M."/>
            <person name="Tallon L.J."/>
            <person name="Delcher A.L."/>
            <person name="Salzberg S.L."/>
            <person name="Silva J.C."/>
            <person name="Haas B.J."/>
            <person name="Majoros W.H."/>
            <person name="Farzad M."/>
            <person name="Carlton J.M."/>
            <person name="Smith R.K. Jr."/>
            <person name="Garg J."/>
            <person name="Pearlman R.E."/>
            <person name="Karrer K.M."/>
            <person name="Sun L."/>
            <person name="Manning G."/>
            <person name="Elde N.C."/>
            <person name="Turkewitz A.P."/>
            <person name="Asai D.J."/>
            <person name="Wilkes D.E."/>
            <person name="Wang Y."/>
            <person name="Cai H."/>
            <person name="Collins K."/>
            <person name="Stewart B.A."/>
            <person name="Lee S.R."/>
            <person name="Wilamowska K."/>
            <person name="Weinberg Z."/>
            <person name="Ruzzo W.L."/>
            <person name="Wloga D."/>
            <person name="Gaertig J."/>
            <person name="Frankel J."/>
            <person name="Tsao C.-C."/>
            <person name="Gorovsky M.A."/>
            <person name="Keeling P.J."/>
            <person name="Waller R.F."/>
            <person name="Patron N.J."/>
            <person name="Cherry J.M."/>
            <person name="Stover N.A."/>
            <person name="Krieger C.J."/>
            <person name="del Toro C."/>
            <person name="Ryder H.F."/>
            <person name="Williamson S.C."/>
            <person name="Barbeau R.A."/>
            <person name="Hamilton E.P."/>
            <person name="Orias E."/>
        </authorList>
    </citation>
    <scope>NUCLEOTIDE SEQUENCE [LARGE SCALE GENOMIC DNA]</scope>
    <source>
        <strain evidence="2">SB210</strain>
    </source>
</reference>
<dbReference type="AlphaFoldDB" id="W7XDR8"/>
<protein>
    <submittedName>
        <fullName evidence="1">Uncharacterized protein</fullName>
    </submittedName>
</protein>
<dbReference type="KEGG" id="tet:TTHERM_000526629"/>
<organism evidence="1 2">
    <name type="scientific">Tetrahymena thermophila (strain SB210)</name>
    <dbReference type="NCBI Taxonomy" id="312017"/>
    <lineage>
        <taxon>Eukaryota</taxon>
        <taxon>Sar</taxon>
        <taxon>Alveolata</taxon>
        <taxon>Ciliophora</taxon>
        <taxon>Intramacronucleata</taxon>
        <taxon>Oligohymenophorea</taxon>
        <taxon>Hymenostomatida</taxon>
        <taxon>Tetrahymenina</taxon>
        <taxon>Tetrahymenidae</taxon>
        <taxon>Tetrahymena</taxon>
    </lineage>
</organism>
<dbReference type="RefSeq" id="XP_012656539.1">
    <property type="nucleotide sequence ID" value="XM_012801085.1"/>
</dbReference>
<accession>W7XDR8</accession>
<dbReference type="InParanoid" id="W7XDR8"/>
<evidence type="ECO:0000313" key="2">
    <source>
        <dbReference type="Proteomes" id="UP000009168"/>
    </source>
</evidence>
<proteinExistence type="predicted"/>
<name>W7XDR8_TETTS</name>